<reference evidence="15" key="1">
    <citation type="submission" date="2016-07" db="EMBL/GenBank/DDBJ databases">
        <authorList>
            <person name="Florea S."/>
            <person name="Webb J.S."/>
            <person name="Jaromczyk J."/>
            <person name="Schardl C.L."/>
        </authorList>
    </citation>
    <scope>NUCLEOTIDE SEQUENCE [LARGE SCALE GENOMIC DNA]</scope>
    <source>
        <strain evidence="15">MV-1</strain>
    </source>
</reference>
<dbReference type="GO" id="GO:0046654">
    <property type="term" value="P:tetrahydrofolate biosynthetic process"/>
    <property type="evidence" value="ECO:0007669"/>
    <property type="project" value="UniProtKB-UniPathway"/>
</dbReference>
<dbReference type="InterPro" id="IPR011005">
    <property type="entry name" value="Dihydropteroate_synth-like_sf"/>
</dbReference>
<dbReference type="GO" id="GO:0004156">
    <property type="term" value="F:dihydropteroate synthase activity"/>
    <property type="evidence" value="ECO:0007669"/>
    <property type="project" value="UniProtKB-EC"/>
</dbReference>
<evidence type="ECO:0000256" key="7">
    <source>
        <dbReference type="ARBA" id="ARBA00022679"/>
    </source>
</evidence>
<protein>
    <recommendedName>
        <fullName evidence="6 12">Dihydropteroate synthase</fullName>
        <shortName evidence="12">DHPS</shortName>
        <ecNumber evidence="5 12">2.5.1.15</ecNumber>
    </recommendedName>
    <alternativeName>
        <fullName evidence="11 12">Dihydropteroate pyrophosphorylase</fullName>
    </alternativeName>
</protein>
<dbReference type="PROSITE" id="PS50972">
    <property type="entry name" value="PTERIN_BINDING"/>
    <property type="match status" value="1"/>
</dbReference>
<keyword evidence="9 12" id="KW-0460">Magnesium</keyword>
<dbReference type="FunFam" id="3.20.20.20:FF:000006">
    <property type="entry name" value="Dihydropteroate synthase"/>
    <property type="match status" value="1"/>
</dbReference>
<dbReference type="PANTHER" id="PTHR20941:SF1">
    <property type="entry name" value="FOLIC ACID SYNTHESIS PROTEIN FOL1"/>
    <property type="match status" value="1"/>
</dbReference>
<evidence type="ECO:0000313" key="14">
    <source>
        <dbReference type="EMBL" id="OEJ68660.1"/>
    </source>
</evidence>
<comment type="pathway">
    <text evidence="3 12">Cofactor biosynthesis; tetrahydrofolate biosynthesis; 7,8-dihydrofolate from 2-amino-4-hydroxy-6-hydroxymethyl-7,8-dihydropteridine diphosphate and 4-aminobenzoate: step 1/2.</text>
</comment>
<dbReference type="GO" id="GO:0046656">
    <property type="term" value="P:folic acid biosynthetic process"/>
    <property type="evidence" value="ECO:0007669"/>
    <property type="project" value="UniProtKB-KW"/>
</dbReference>
<comment type="catalytic activity">
    <reaction evidence="1">
        <text>(7,8-dihydropterin-6-yl)methyl diphosphate + 4-aminobenzoate = 7,8-dihydropteroate + diphosphate</text>
        <dbReference type="Rhea" id="RHEA:19949"/>
        <dbReference type="ChEBI" id="CHEBI:17836"/>
        <dbReference type="ChEBI" id="CHEBI:17839"/>
        <dbReference type="ChEBI" id="CHEBI:33019"/>
        <dbReference type="ChEBI" id="CHEBI:72950"/>
        <dbReference type="EC" id="2.5.1.15"/>
    </reaction>
</comment>
<dbReference type="InterPro" id="IPR000489">
    <property type="entry name" value="Pterin-binding_dom"/>
</dbReference>
<organism evidence="14 15">
    <name type="scientific">Magnetovibrio blakemorei</name>
    <dbReference type="NCBI Taxonomy" id="28181"/>
    <lineage>
        <taxon>Bacteria</taxon>
        <taxon>Pseudomonadati</taxon>
        <taxon>Pseudomonadota</taxon>
        <taxon>Alphaproteobacteria</taxon>
        <taxon>Rhodospirillales</taxon>
        <taxon>Magnetovibrionaceae</taxon>
        <taxon>Magnetovibrio</taxon>
    </lineage>
</organism>
<dbReference type="PROSITE" id="PS00793">
    <property type="entry name" value="DHPS_2"/>
    <property type="match status" value="1"/>
</dbReference>
<accession>A0A1E5QA47</accession>
<evidence type="ECO:0000256" key="9">
    <source>
        <dbReference type="ARBA" id="ARBA00022842"/>
    </source>
</evidence>
<dbReference type="PROSITE" id="PS00792">
    <property type="entry name" value="DHPS_1"/>
    <property type="match status" value="1"/>
</dbReference>
<dbReference type="InterPro" id="IPR045031">
    <property type="entry name" value="DHP_synth-like"/>
</dbReference>
<dbReference type="InterPro" id="IPR006390">
    <property type="entry name" value="DHP_synth_dom"/>
</dbReference>
<comment type="caution">
    <text evidence="14">The sequence shown here is derived from an EMBL/GenBank/DDBJ whole genome shotgun (WGS) entry which is preliminary data.</text>
</comment>
<evidence type="ECO:0000256" key="2">
    <source>
        <dbReference type="ARBA" id="ARBA00001946"/>
    </source>
</evidence>
<keyword evidence="7 12" id="KW-0808">Transferase</keyword>
<dbReference type="SUPFAM" id="SSF51717">
    <property type="entry name" value="Dihydropteroate synthetase-like"/>
    <property type="match status" value="1"/>
</dbReference>
<dbReference type="UniPathway" id="UPA00077">
    <property type="reaction ID" value="UER00156"/>
</dbReference>
<dbReference type="AlphaFoldDB" id="A0A1E5QA47"/>
<dbReference type="Proteomes" id="UP000095347">
    <property type="component" value="Unassembled WGS sequence"/>
</dbReference>
<comment type="function">
    <text evidence="12">Catalyzes the condensation of para-aminobenzoate (pABA) with 6-hydroxymethyl-7,8-dihydropterin diphosphate (DHPt-PP) to form 7,8-dihydropteroate (H2Pte), the immediate precursor of folate derivatives.</text>
</comment>
<dbReference type="EMBL" id="MCGG01000011">
    <property type="protein sequence ID" value="OEJ68660.1"/>
    <property type="molecule type" value="Genomic_DNA"/>
</dbReference>
<evidence type="ECO:0000256" key="11">
    <source>
        <dbReference type="ARBA" id="ARBA00030193"/>
    </source>
</evidence>
<dbReference type="Pfam" id="PF00809">
    <property type="entry name" value="Pterin_bind"/>
    <property type="match status" value="1"/>
</dbReference>
<feature type="domain" description="Pterin-binding" evidence="13">
    <location>
        <begin position="13"/>
        <end position="266"/>
    </location>
</feature>
<keyword evidence="10 12" id="KW-0289">Folate biosynthesis</keyword>
<keyword evidence="15" id="KW-1185">Reference proteome</keyword>
<dbReference type="PANTHER" id="PTHR20941">
    <property type="entry name" value="FOLATE SYNTHESIS PROTEINS"/>
    <property type="match status" value="1"/>
</dbReference>
<keyword evidence="8 12" id="KW-0479">Metal-binding</keyword>
<sequence length="275" mass="29296">MTKVFAGFALDRPLIMGIVNATPDSFSDGGDAFSLDDAVERGLNLMRDGADIIDVGGESTRPGAEPVSLDEEIRRTVPVISRLCEAGACVSIDTRHALVMEAALAAGAEIINDVTALTGDARSLDVAARSTAAIILMHMQGTPGTMQTAPEYDDAPREVLAYLTERVQVCEAAGIERSRLALDPGIGFGKTTAHNLQILKNLDAYRHLDMAMVLGVSRKRFIGEISGEAVAKKRLAGSIATALWGIEQGVNIMRVHDVAETKQALDVYTAIARVH</sequence>
<evidence type="ECO:0000256" key="4">
    <source>
        <dbReference type="ARBA" id="ARBA00009503"/>
    </source>
</evidence>
<proteinExistence type="inferred from homology"/>
<dbReference type="OrthoDB" id="9811744at2"/>
<evidence type="ECO:0000256" key="6">
    <source>
        <dbReference type="ARBA" id="ARBA00016919"/>
    </source>
</evidence>
<dbReference type="NCBIfam" id="TIGR01496">
    <property type="entry name" value="DHPS"/>
    <property type="match status" value="1"/>
</dbReference>
<dbReference type="GO" id="GO:0005829">
    <property type="term" value="C:cytosol"/>
    <property type="evidence" value="ECO:0007669"/>
    <property type="project" value="TreeGrafter"/>
</dbReference>
<gene>
    <name evidence="14" type="ORF">BEN30_05435</name>
</gene>
<evidence type="ECO:0000256" key="10">
    <source>
        <dbReference type="ARBA" id="ARBA00022909"/>
    </source>
</evidence>
<evidence type="ECO:0000256" key="1">
    <source>
        <dbReference type="ARBA" id="ARBA00000012"/>
    </source>
</evidence>
<evidence type="ECO:0000313" key="15">
    <source>
        <dbReference type="Proteomes" id="UP000095347"/>
    </source>
</evidence>
<dbReference type="STRING" id="28181.BEN30_05435"/>
<evidence type="ECO:0000256" key="3">
    <source>
        <dbReference type="ARBA" id="ARBA00004763"/>
    </source>
</evidence>
<evidence type="ECO:0000256" key="12">
    <source>
        <dbReference type="RuleBase" id="RU361205"/>
    </source>
</evidence>
<dbReference type="EC" id="2.5.1.15" evidence="5 12"/>
<evidence type="ECO:0000259" key="13">
    <source>
        <dbReference type="PROSITE" id="PS50972"/>
    </source>
</evidence>
<comment type="similarity">
    <text evidence="4 12">Belongs to the DHPS family.</text>
</comment>
<name>A0A1E5QA47_9PROT</name>
<dbReference type="Gene3D" id="3.20.20.20">
    <property type="entry name" value="Dihydropteroate synthase-like"/>
    <property type="match status" value="1"/>
</dbReference>
<evidence type="ECO:0000256" key="8">
    <source>
        <dbReference type="ARBA" id="ARBA00022723"/>
    </source>
</evidence>
<dbReference type="GO" id="GO:0046872">
    <property type="term" value="F:metal ion binding"/>
    <property type="evidence" value="ECO:0007669"/>
    <property type="project" value="UniProtKB-KW"/>
</dbReference>
<dbReference type="RefSeq" id="WP_069957018.1">
    <property type="nucleotide sequence ID" value="NZ_MCGG01000011.1"/>
</dbReference>
<comment type="cofactor">
    <cofactor evidence="2 12">
        <name>Mg(2+)</name>
        <dbReference type="ChEBI" id="CHEBI:18420"/>
    </cofactor>
</comment>
<evidence type="ECO:0000256" key="5">
    <source>
        <dbReference type="ARBA" id="ARBA00012458"/>
    </source>
</evidence>
<dbReference type="CDD" id="cd00739">
    <property type="entry name" value="DHPS"/>
    <property type="match status" value="1"/>
</dbReference>